<feature type="region of interest" description="Disordered" evidence="1">
    <location>
        <begin position="889"/>
        <end position="912"/>
    </location>
</feature>
<dbReference type="OrthoDB" id="630817at2759"/>
<reference evidence="2 3" key="1">
    <citation type="journal article" date="2019" name="Plant Biotechnol. J.">
        <title>The red bayberry genome and genetic basis of sex determination.</title>
        <authorList>
            <person name="Jia H.M."/>
            <person name="Jia H.J."/>
            <person name="Cai Q.L."/>
            <person name="Wang Y."/>
            <person name="Zhao H.B."/>
            <person name="Yang W.F."/>
            <person name="Wang G.Y."/>
            <person name="Li Y.H."/>
            <person name="Zhan D.L."/>
            <person name="Shen Y.T."/>
            <person name="Niu Q.F."/>
            <person name="Chang L."/>
            <person name="Qiu J."/>
            <person name="Zhao L."/>
            <person name="Xie H.B."/>
            <person name="Fu W.Y."/>
            <person name="Jin J."/>
            <person name="Li X.W."/>
            <person name="Jiao Y."/>
            <person name="Zhou C.C."/>
            <person name="Tu T."/>
            <person name="Chai C.Y."/>
            <person name="Gao J.L."/>
            <person name="Fan L.J."/>
            <person name="van de Weg E."/>
            <person name="Wang J.Y."/>
            <person name="Gao Z.S."/>
        </authorList>
    </citation>
    <scope>NUCLEOTIDE SEQUENCE [LARGE SCALE GENOMIC DNA]</scope>
    <source>
        <tissue evidence="2">Leaves</tissue>
    </source>
</reference>
<accession>A0A6A1VUZ9</accession>
<dbReference type="Proteomes" id="UP000516437">
    <property type="component" value="Chromosome 4"/>
</dbReference>
<protein>
    <submittedName>
        <fullName evidence="2">Uncharacterized protein</fullName>
    </submittedName>
</protein>
<name>A0A6A1VUZ9_9ROSI</name>
<dbReference type="Pfam" id="PF05904">
    <property type="entry name" value="DUF863"/>
    <property type="match status" value="1"/>
</dbReference>
<feature type="compositionally biased region" description="Polar residues" evidence="1">
    <location>
        <begin position="766"/>
        <end position="775"/>
    </location>
</feature>
<evidence type="ECO:0000256" key="1">
    <source>
        <dbReference type="SAM" id="MobiDB-lite"/>
    </source>
</evidence>
<sequence length="1023" mass="113338">MALLGMGTNTQCNGYFPAYYSTMDQNMYANSSTRPLNNIGKRLEHADHYYGFSLHSSPDQVLGYDTQALKQTILKHETMFRDQIHELHRLYRRQRELMGEMKSKELYGHNLNLEISQSNSVFSHLSTEYAQKTWHAPNLPLVNPACDGESISDARHIQYPLSSVQGKNLKSSPYAARVDCCLKDFELLESKCKKVGKRILDLQLPADVYIDSEDEESYENKNVHEVPDVSNYPSKRITQVMCKGDVKPFHASNVLNDFHEQASTSLRKKSRVLAVFNQPIKPDEVASMSDFVCPTSCREIPCIDLYQRTKPAFQISSKELCKNTPTIWDLESPSDGLQSEMNGSGGQLPYGDEAEKLPMLPESSHEEHRQTHQFPTAEILNESYPKPQSKRMGFSFRRFGRNHFSSNDSQPGPSGASYMCTPHELVPRADTEISGSSLAVSGRKTAHEVVQNPIAVQALPCFNTSASLGTSCKSSIGRSGLDGHRFDSCKSLRSSTKRDRVSFVQDNFFKAYQSDSKRSRGHPPSISFDVVNSNNNYELASEPEGLTNYVQGSTDVKSSMDINLNFVPDFCSPDVKVWQSIQSADGTEMYDELAGGSPLLNAKSVQNGRLSKGRESPTQMESVLLKAYSECTPDVVSKKLEASDCSSARRILGFPTLNMSCNQSFSHGSPSGDGNVGNTRKDEVLDTQLTCDPMPDSGKRLIADQNFTENELYKRHGGEGQVDLNTCLNEDESSPMHSFSKESCLQAPASPENKECSPPRGESDENQPATDFQSSGHEDANLHEELVRIAAHSLVSISSSVVDVCIKKMTCNLFGASSSGSLHWFAGIVSSVAGDPDSFSGVVLSGTDADHHDDFLPDGIDYFEAMTLKLTETKLEECCCKSNVQKEEERGATLLPSQPRKGRTRRGKQQKDFQNEIIPSLASLSSYEVTEDLQTIGGLMEAAGSHWQIGYFTNAGRIGLARGRKRSCVSASSVLENMGSSPLKKQQTGNRGLGIEERSQIDWGKITRRRRGQRCPVRKPHLF</sequence>
<feature type="region of interest" description="Disordered" evidence="1">
    <location>
        <begin position="331"/>
        <end position="387"/>
    </location>
</feature>
<evidence type="ECO:0000313" key="3">
    <source>
        <dbReference type="Proteomes" id="UP000516437"/>
    </source>
</evidence>
<feature type="compositionally biased region" description="Basic and acidic residues" evidence="1">
    <location>
        <begin position="752"/>
        <end position="763"/>
    </location>
</feature>
<proteinExistence type="predicted"/>
<comment type="caution">
    <text evidence="2">The sequence shown here is derived from an EMBL/GenBank/DDBJ whole genome shotgun (WGS) entry which is preliminary data.</text>
</comment>
<organism evidence="2 3">
    <name type="scientific">Morella rubra</name>
    <name type="common">Chinese bayberry</name>
    <dbReference type="NCBI Taxonomy" id="262757"/>
    <lineage>
        <taxon>Eukaryota</taxon>
        <taxon>Viridiplantae</taxon>
        <taxon>Streptophyta</taxon>
        <taxon>Embryophyta</taxon>
        <taxon>Tracheophyta</taxon>
        <taxon>Spermatophyta</taxon>
        <taxon>Magnoliopsida</taxon>
        <taxon>eudicotyledons</taxon>
        <taxon>Gunneridae</taxon>
        <taxon>Pentapetalae</taxon>
        <taxon>rosids</taxon>
        <taxon>fabids</taxon>
        <taxon>Fagales</taxon>
        <taxon>Myricaceae</taxon>
        <taxon>Morella</taxon>
    </lineage>
</organism>
<dbReference type="PANTHER" id="PTHR33167">
    <property type="entry name" value="TRANSCRIPTION FACTOR, PUTATIVE (DUF863)-RELATED"/>
    <property type="match status" value="1"/>
</dbReference>
<dbReference type="PANTHER" id="PTHR33167:SF18">
    <property type="entry name" value="GB|AAF67766.1"/>
    <property type="match status" value="1"/>
</dbReference>
<feature type="region of interest" description="Disordered" evidence="1">
    <location>
        <begin position="724"/>
        <end position="776"/>
    </location>
</feature>
<keyword evidence="3" id="KW-1185">Reference proteome</keyword>
<dbReference type="InterPro" id="IPR008581">
    <property type="entry name" value="DUF863_pln"/>
</dbReference>
<evidence type="ECO:0000313" key="2">
    <source>
        <dbReference type="EMBL" id="KAB1216782.1"/>
    </source>
</evidence>
<dbReference type="EMBL" id="RXIC02000022">
    <property type="protein sequence ID" value="KAB1216782.1"/>
    <property type="molecule type" value="Genomic_DNA"/>
</dbReference>
<gene>
    <name evidence="2" type="ORF">CJ030_MR4G020644</name>
</gene>
<dbReference type="AlphaFoldDB" id="A0A6A1VUZ9"/>